<dbReference type="HOGENOM" id="CLU_011409_6_0_1"/>
<dbReference type="EMBL" id="KN846953">
    <property type="protein sequence ID" value="KIV79351.1"/>
    <property type="molecule type" value="Genomic_DNA"/>
</dbReference>
<dbReference type="PROSITE" id="PS00463">
    <property type="entry name" value="ZN2_CY6_FUNGAL_1"/>
    <property type="match status" value="1"/>
</dbReference>
<dbReference type="InterPro" id="IPR036864">
    <property type="entry name" value="Zn2-C6_fun-type_DNA-bd_sf"/>
</dbReference>
<dbReference type="Pfam" id="PF11951">
    <property type="entry name" value="Fungal_trans_2"/>
    <property type="match status" value="1"/>
</dbReference>
<dbReference type="SUPFAM" id="SSF57701">
    <property type="entry name" value="Zn2/Cys6 DNA-binding domain"/>
    <property type="match status" value="1"/>
</dbReference>
<organism evidence="8 9">
    <name type="scientific">Exophiala sideris</name>
    <dbReference type="NCBI Taxonomy" id="1016849"/>
    <lineage>
        <taxon>Eukaryota</taxon>
        <taxon>Fungi</taxon>
        <taxon>Dikarya</taxon>
        <taxon>Ascomycota</taxon>
        <taxon>Pezizomycotina</taxon>
        <taxon>Eurotiomycetes</taxon>
        <taxon>Chaetothyriomycetidae</taxon>
        <taxon>Chaetothyriales</taxon>
        <taxon>Herpotrichiellaceae</taxon>
        <taxon>Exophiala</taxon>
    </lineage>
</organism>
<dbReference type="Pfam" id="PF00172">
    <property type="entry name" value="Zn_clus"/>
    <property type="match status" value="1"/>
</dbReference>
<proteinExistence type="predicted"/>
<keyword evidence="4" id="KW-0238">DNA-binding</keyword>
<evidence type="ECO:0000256" key="4">
    <source>
        <dbReference type="ARBA" id="ARBA00023125"/>
    </source>
</evidence>
<dbReference type="Proteomes" id="UP000053599">
    <property type="component" value="Unassembled WGS sequence"/>
</dbReference>
<dbReference type="AlphaFoldDB" id="A0A0D1WVY9"/>
<evidence type="ECO:0000259" key="7">
    <source>
        <dbReference type="PROSITE" id="PS50048"/>
    </source>
</evidence>
<dbReference type="PANTHER" id="PTHR36206">
    <property type="entry name" value="ASPERCRYPTIN BIOSYNTHESIS CLUSTER-SPECIFIC TRANSCRIPTION REGULATOR ATNN-RELATED"/>
    <property type="match status" value="1"/>
</dbReference>
<dbReference type="SMART" id="SM00066">
    <property type="entry name" value="GAL4"/>
    <property type="match status" value="1"/>
</dbReference>
<gene>
    <name evidence="8" type="ORF">PV11_06917</name>
</gene>
<dbReference type="GO" id="GO:0008270">
    <property type="term" value="F:zinc ion binding"/>
    <property type="evidence" value="ECO:0007669"/>
    <property type="project" value="InterPro"/>
</dbReference>
<evidence type="ECO:0000256" key="1">
    <source>
        <dbReference type="ARBA" id="ARBA00022723"/>
    </source>
</evidence>
<keyword evidence="5" id="KW-0804">Transcription</keyword>
<sequence>MIRVGTQKVRTGCVTCKRRRVKCDEGSPRCTRCLKAGRACEGYANRPGSGEPFKFVVYTPHGGAQLLSGDPDLDWSERRSLSYFQDRTALELAGGFHANFWLSSILPFAQHEISVRHALIALSSMHEHYAGVDHFAPTRGIDFALDHYGKAIREVVRLNQSQQGQNFDSALVTSALFSAFESLQGHYHTACNHAISGMKMLAEEQRSIGLIGPRHVRVPRDELVRFFTATSRQILELGDPNFHGPRPTLMQGRPCMPDKFTSFEQAMLHMELMLTDLFEWAERADSLASKGPIPEDIGNQLMVEYVKIKVYTTDWSAAFTLLQNEFDSSSPESASSGEAVPTVPPSALLLKLYQALLRGFLHRIEVSDERVLKEYTSDFWLALDLAEEFIRQTSQLVTPPVTPADVTCGALPKPARVVRPTFSLAMGVVPMLFLIATRGGDMAVRNRAIQLLKTCYRREGFWDSQIAASLAERIFEIQKLVIEKYGEDSPVELKLLDIAFMPGRRCVFRYRLEGLHAPTEEGNTPQALWAGHASALDNGKEYYEQLDWEG</sequence>
<dbReference type="InterPro" id="IPR021858">
    <property type="entry name" value="Fun_TF"/>
</dbReference>
<dbReference type="OrthoDB" id="2593732at2759"/>
<dbReference type="InterPro" id="IPR001138">
    <property type="entry name" value="Zn2Cys6_DnaBD"/>
</dbReference>
<evidence type="ECO:0000313" key="9">
    <source>
        <dbReference type="Proteomes" id="UP000053599"/>
    </source>
</evidence>
<accession>A0A0D1WVY9</accession>
<keyword evidence="6" id="KW-0539">Nucleus</keyword>
<keyword evidence="2" id="KW-0862">Zinc</keyword>
<reference evidence="8 9" key="1">
    <citation type="submission" date="2015-01" db="EMBL/GenBank/DDBJ databases">
        <title>The Genome Sequence of Exophiala sideris CBS121828.</title>
        <authorList>
            <consortium name="The Broad Institute Genomics Platform"/>
            <person name="Cuomo C."/>
            <person name="de Hoog S."/>
            <person name="Gorbushina A."/>
            <person name="Stielow B."/>
            <person name="Teixiera M."/>
            <person name="Abouelleil A."/>
            <person name="Chapman S.B."/>
            <person name="Priest M."/>
            <person name="Young S.K."/>
            <person name="Wortman J."/>
            <person name="Nusbaum C."/>
            <person name="Birren B."/>
        </authorList>
    </citation>
    <scope>NUCLEOTIDE SEQUENCE [LARGE SCALE GENOMIC DNA]</scope>
    <source>
        <strain evidence="8 9">CBS 121828</strain>
    </source>
</reference>
<evidence type="ECO:0000256" key="2">
    <source>
        <dbReference type="ARBA" id="ARBA00022833"/>
    </source>
</evidence>
<evidence type="ECO:0000313" key="8">
    <source>
        <dbReference type="EMBL" id="KIV79351.1"/>
    </source>
</evidence>
<keyword evidence="1" id="KW-0479">Metal-binding</keyword>
<name>A0A0D1WVY9_9EURO</name>
<dbReference type="PANTHER" id="PTHR36206:SF12">
    <property type="entry name" value="ASPERCRYPTIN BIOSYNTHESIS CLUSTER-SPECIFIC TRANSCRIPTION REGULATOR ATNN-RELATED"/>
    <property type="match status" value="1"/>
</dbReference>
<evidence type="ECO:0000256" key="3">
    <source>
        <dbReference type="ARBA" id="ARBA00023015"/>
    </source>
</evidence>
<dbReference type="PROSITE" id="PS50048">
    <property type="entry name" value="ZN2_CY6_FUNGAL_2"/>
    <property type="match status" value="1"/>
</dbReference>
<dbReference type="Gene3D" id="4.10.240.10">
    <property type="entry name" value="Zn(2)-C6 fungal-type DNA-binding domain"/>
    <property type="match status" value="1"/>
</dbReference>
<dbReference type="CDD" id="cd00067">
    <property type="entry name" value="GAL4"/>
    <property type="match status" value="1"/>
</dbReference>
<dbReference type="GO" id="GO:0003677">
    <property type="term" value="F:DNA binding"/>
    <property type="evidence" value="ECO:0007669"/>
    <property type="project" value="UniProtKB-KW"/>
</dbReference>
<feature type="domain" description="Zn(2)-C6 fungal-type" evidence="7">
    <location>
        <begin position="12"/>
        <end position="40"/>
    </location>
</feature>
<keyword evidence="3" id="KW-0805">Transcription regulation</keyword>
<evidence type="ECO:0000256" key="6">
    <source>
        <dbReference type="ARBA" id="ARBA00023242"/>
    </source>
</evidence>
<protein>
    <recommendedName>
        <fullName evidence="7">Zn(2)-C6 fungal-type domain-containing protein</fullName>
    </recommendedName>
</protein>
<dbReference type="InterPro" id="IPR052360">
    <property type="entry name" value="Transcr_Regulatory_Proteins"/>
</dbReference>
<evidence type="ECO:0000256" key="5">
    <source>
        <dbReference type="ARBA" id="ARBA00023163"/>
    </source>
</evidence>
<dbReference type="GO" id="GO:0000981">
    <property type="term" value="F:DNA-binding transcription factor activity, RNA polymerase II-specific"/>
    <property type="evidence" value="ECO:0007669"/>
    <property type="project" value="InterPro"/>
</dbReference>